<accession>A0ABP7FXQ3</accession>
<evidence type="ECO:0000259" key="2">
    <source>
        <dbReference type="Pfam" id="PF13559"/>
    </source>
</evidence>
<keyword evidence="1" id="KW-0812">Transmembrane</keyword>
<gene>
    <name evidence="3" type="ORF">GCM10022402_32810</name>
</gene>
<dbReference type="Proteomes" id="UP001500908">
    <property type="component" value="Unassembled WGS sequence"/>
</dbReference>
<feature type="transmembrane region" description="Helical" evidence="1">
    <location>
        <begin position="53"/>
        <end position="74"/>
    </location>
</feature>
<dbReference type="RefSeq" id="WP_344972733.1">
    <property type="nucleotide sequence ID" value="NZ_BAABDD010000015.1"/>
</dbReference>
<protein>
    <submittedName>
        <fullName evidence="3">DUF4129 domain-containing protein</fullName>
    </submittedName>
</protein>
<organism evidence="3 4">
    <name type="scientific">Salinactinospora qingdaonensis</name>
    <dbReference type="NCBI Taxonomy" id="702744"/>
    <lineage>
        <taxon>Bacteria</taxon>
        <taxon>Bacillati</taxon>
        <taxon>Actinomycetota</taxon>
        <taxon>Actinomycetes</taxon>
        <taxon>Streptosporangiales</taxon>
        <taxon>Nocardiopsidaceae</taxon>
        <taxon>Salinactinospora</taxon>
    </lineage>
</organism>
<dbReference type="InterPro" id="IPR025403">
    <property type="entry name" value="TgpA-like_C"/>
</dbReference>
<reference evidence="4" key="1">
    <citation type="journal article" date="2019" name="Int. J. Syst. Evol. Microbiol.">
        <title>The Global Catalogue of Microorganisms (GCM) 10K type strain sequencing project: providing services to taxonomists for standard genome sequencing and annotation.</title>
        <authorList>
            <consortium name="The Broad Institute Genomics Platform"/>
            <consortium name="The Broad Institute Genome Sequencing Center for Infectious Disease"/>
            <person name="Wu L."/>
            <person name="Ma J."/>
        </authorList>
    </citation>
    <scope>NUCLEOTIDE SEQUENCE [LARGE SCALE GENOMIC DNA]</scope>
    <source>
        <strain evidence="4">JCM 17137</strain>
    </source>
</reference>
<evidence type="ECO:0000313" key="4">
    <source>
        <dbReference type="Proteomes" id="UP001500908"/>
    </source>
</evidence>
<evidence type="ECO:0000313" key="3">
    <source>
        <dbReference type="EMBL" id="GAA3751137.1"/>
    </source>
</evidence>
<name>A0ABP7FXQ3_9ACTN</name>
<dbReference type="EMBL" id="BAABDD010000015">
    <property type="protein sequence ID" value="GAA3751137.1"/>
    <property type="molecule type" value="Genomic_DNA"/>
</dbReference>
<keyword evidence="1" id="KW-1133">Transmembrane helix</keyword>
<evidence type="ECO:0000256" key="1">
    <source>
        <dbReference type="SAM" id="Phobius"/>
    </source>
</evidence>
<feature type="domain" description="Protein-glutamine gamma-glutamyltransferase-like C-terminal" evidence="2">
    <location>
        <begin position="120"/>
        <end position="186"/>
    </location>
</feature>
<proteinExistence type="predicted"/>
<sequence length="202" mass="22281">MIGRDEGSRLARDELAEPEYGNAEPSLIEIIYTRIMEWLAEVLNGASRALPGGWWTLAPLLVTAALLVIALIVYNRPTRRARRRGALVDTDAPLTARDHRDRAEEHARNGTYGEAIRERLRAISRELEDRAVVTPRPGRTATELAMAAGHALPEHRDALNAAAGVFNEVCYGERAATAAGYHLLRDVDEQVQRAEVNMGPTP</sequence>
<comment type="caution">
    <text evidence="3">The sequence shown here is derived from an EMBL/GenBank/DDBJ whole genome shotgun (WGS) entry which is preliminary data.</text>
</comment>
<keyword evidence="4" id="KW-1185">Reference proteome</keyword>
<keyword evidence="1" id="KW-0472">Membrane</keyword>
<dbReference type="Pfam" id="PF13559">
    <property type="entry name" value="DUF4129"/>
    <property type="match status" value="1"/>
</dbReference>